<feature type="domain" description="CBM1" evidence="3">
    <location>
        <begin position="59"/>
        <end position="94"/>
    </location>
</feature>
<sequence>MKPAIVLTITSAITAVSAEEVIKVPVWGQCKWEGKPALKCEDGLMCAVQSEYYGQCVSKEAELWGQCNGKNWPEAAKCKKGMCAFVNGWYSQCKPARKKRRRQRRRKSKDGEKPGLWGQCKGEGWQKECDGADMSCIVHDQYYGQCLKVRNIDLWHECGGKYWLSRGECAEGSCQEVNADYWQCKP</sequence>
<dbReference type="GO" id="GO:0005576">
    <property type="term" value="C:extracellular region"/>
    <property type="evidence" value="ECO:0007669"/>
    <property type="project" value="InterPro"/>
</dbReference>
<proteinExistence type="predicted"/>
<evidence type="ECO:0000256" key="1">
    <source>
        <dbReference type="ARBA" id="ARBA00022729"/>
    </source>
</evidence>
<protein>
    <recommendedName>
        <fullName evidence="3">CBM1 domain-containing protein</fullName>
    </recommendedName>
</protein>
<dbReference type="Pfam" id="PF00734">
    <property type="entry name" value="CBM_1"/>
    <property type="match status" value="1"/>
</dbReference>
<name>A0AAV2YD21_9STRA</name>
<dbReference type="GO" id="GO:0005975">
    <property type="term" value="P:carbohydrate metabolic process"/>
    <property type="evidence" value="ECO:0007669"/>
    <property type="project" value="InterPro"/>
</dbReference>
<evidence type="ECO:0000313" key="5">
    <source>
        <dbReference type="Proteomes" id="UP001146120"/>
    </source>
</evidence>
<dbReference type="PROSITE" id="PS51164">
    <property type="entry name" value="CBM1_2"/>
    <property type="match status" value="1"/>
</dbReference>
<dbReference type="EMBL" id="DAKRPA010000327">
    <property type="protein sequence ID" value="DAZ93290.1"/>
    <property type="molecule type" value="Genomic_DNA"/>
</dbReference>
<dbReference type="InterPro" id="IPR000254">
    <property type="entry name" value="CBD"/>
</dbReference>
<comment type="caution">
    <text evidence="4">The sequence shown here is derived from an EMBL/GenBank/DDBJ whole genome shotgun (WGS) entry which is preliminary data.</text>
</comment>
<dbReference type="GO" id="GO:0030248">
    <property type="term" value="F:cellulose binding"/>
    <property type="evidence" value="ECO:0007669"/>
    <property type="project" value="InterPro"/>
</dbReference>
<dbReference type="SMART" id="SM00236">
    <property type="entry name" value="fCBD"/>
    <property type="match status" value="4"/>
</dbReference>
<evidence type="ECO:0000313" key="4">
    <source>
        <dbReference type="EMBL" id="DAZ93290.1"/>
    </source>
</evidence>
<evidence type="ECO:0000256" key="2">
    <source>
        <dbReference type="SAM" id="SignalP"/>
    </source>
</evidence>
<feature type="chain" id="PRO_5043752351" description="CBM1 domain-containing protein" evidence="2">
    <location>
        <begin position="19"/>
        <end position="186"/>
    </location>
</feature>
<evidence type="ECO:0000259" key="3">
    <source>
        <dbReference type="PROSITE" id="PS51164"/>
    </source>
</evidence>
<gene>
    <name evidence="4" type="ORF">N0F65_012456</name>
</gene>
<organism evidence="4 5">
    <name type="scientific">Lagenidium giganteum</name>
    <dbReference type="NCBI Taxonomy" id="4803"/>
    <lineage>
        <taxon>Eukaryota</taxon>
        <taxon>Sar</taxon>
        <taxon>Stramenopiles</taxon>
        <taxon>Oomycota</taxon>
        <taxon>Peronosporomycetes</taxon>
        <taxon>Pythiales</taxon>
        <taxon>Pythiaceae</taxon>
    </lineage>
</organism>
<keyword evidence="5" id="KW-1185">Reference proteome</keyword>
<keyword evidence="1 2" id="KW-0732">Signal</keyword>
<accession>A0AAV2YD21</accession>
<reference evidence="4" key="1">
    <citation type="submission" date="2022-11" db="EMBL/GenBank/DDBJ databases">
        <authorList>
            <person name="Morgan W.R."/>
            <person name="Tartar A."/>
        </authorList>
    </citation>
    <scope>NUCLEOTIDE SEQUENCE</scope>
    <source>
        <strain evidence="4">ARSEF 373</strain>
    </source>
</reference>
<feature type="signal peptide" evidence="2">
    <location>
        <begin position="1"/>
        <end position="18"/>
    </location>
</feature>
<dbReference type="InterPro" id="IPR035971">
    <property type="entry name" value="CBD_sf"/>
</dbReference>
<dbReference type="Proteomes" id="UP001146120">
    <property type="component" value="Unassembled WGS sequence"/>
</dbReference>
<dbReference type="AlphaFoldDB" id="A0AAV2YD21"/>
<dbReference type="SUPFAM" id="SSF57180">
    <property type="entry name" value="Cellulose-binding domain"/>
    <property type="match status" value="1"/>
</dbReference>
<reference evidence="4" key="2">
    <citation type="journal article" date="2023" name="Microbiol Resour">
        <title>Decontamination and Annotation of the Draft Genome Sequence of the Oomycete Lagenidium giganteum ARSEF 373.</title>
        <authorList>
            <person name="Morgan W.R."/>
            <person name="Tartar A."/>
        </authorList>
    </citation>
    <scope>NUCLEOTIDE SEQUENCE</scope>
    <source>
        <strain evidence="4">ARSEF 373</strain>
    </source>
</reference>